<dbReference type="GO" id="GO:0005737">
    <property type="term" value="C:cytoplasm"/>
    <property type="evidence" value="ECO:0007669"/>
    <property type="project" value="TreeGrafter"/>
</dbReference>
<dbReference type="KEGG" id="gph:GEMMAAP_01325"/>
<proteinExistence type="predicted"/>
<gene>
    <name evidence="4" type="ORF">GEMMAAP_01325</name>
</gene>
<organism evidence="4 5">
    <name type="scientific">Gemmatimonas phototrophica</name>
    <dbReference type="NCBI Taxonomy" id="1379270"/>
    <lineage>
        <taxon>Bacteria</taxon>
        <taxon>Pseudomonadati</taxon>
        <taxon>Gemmatimonadota</taxon>
        <taxon>Gemmatimonadia</taxon>
        <taxon>Gemmatimonadales</taxon>
        <taxon>Gemmatimonadaceae</taxon>
        <taxon>Gemmatimonas</taxon>
    </lineage>
</organism>
<dbReference type="eggNOG" id="COG3629">
    <property type="taxonomic scope" value="Bacteria"/>
</dbReference>
<keyword evidence="2" id="KW-0067">ATP-binding</keyword>
<dbReference type="InterPro" id="IPR016032">
    <property type="entry name" value="Sig_transdc_resp-reg_C-effctor"/>
</dbReference>
<feature type="domain" description="Bacterial transcriptional activator" evidence="3">
    <location>
        <begin position="95"/>
        <end position="231"/>
    </location>
</feature>
<reference evidence="4 5" key="1">
    <citation type="journal article" date="2014" name="Proc. Natl. Acad. Sci. U.S.A.">
        <title>Functional type 2 photosynthetic reaction centers found in the rare bacterial phylum Gemmatimonadetes.</title>
        <authorList>
            <person name="Zeng Y."/>
            <person name="Feng F."/>
            <person name="Medova H."/>
            <person name="Dean J."/>
            <person name="Koblizek M."/>
        </authorList>
    </citation>
    <scope>NUCLEOTIDE SEQUENCE [LARGE SCALE GENOMIC DNA]</scope>
    <source>
        <strain evidence="4 5">AP64</strain>
    </source>
</reference>
<dbReference type="Pfam" id="PF13191">
    <property type="entry name" value="AAA_16"/>
    <property type="match status" value="1"/>
</dbReference>
<dbReference type="PANTHER" id="PTHR16305">
    <property type="entry name" value="TESTICULAR SOLUBLE ADENYLYL CYCLASE"/>
    <property type="match status" value="1"/>
</dbReference>
<dbReference type="SMART" id="SM01043">
    <property type="entry name" value="BTAD"/>
    <property type="match status" value="1"/>
</dbReference>
<dbReference type="InterPro" id="IPR036388">
    <property type="entry name" value="WH-like_DNA-bd_sf"/>
</dbReference>
<dbReference type="Gene3D" id="1.25.40.10">
    <property type="entry name" value="Tetratricopeptide repeat domain"/>
    <property type="match status" value="1"/>
</dbReference>
<evidence type="ECO:0000313" key="4">
    <source>
        <dbReference type="EMBL" id="AMW03852.1"/>
    </source>
</evidence>
<dbReference type="SUPFAM" id="SSF52540">
    <property type="entry name" value="P-loop containing nucleoside triphosphate hydrolases"/>
    <property type="match status" value="1"/>
</dbReference>
<dbReference type="InterPro" id="IPR041664">
    <property type="entry name" value="AAA_16"/>
</dbReference>
<dbReference type="RefSeq" id="WP_026849126.1">
    <property type="nucleotide sequence ID" value="NZ_CP011454.1"/>
</dbReference>
<accession>A0A143BH73</accession>
<keyword evidence="5" id="KW-1185">Reference proteome</keyword>
<dbReference type="AlphaFoldDB" id="A0A143BH73"/>
<dbReference type="EMBL" id="CP011454">
    <property type="protein sequence ID" value="AMW03852.1"/>
    <property type="molecule type" value="Genomic_DNA"/>
</dbReference>
<dbReference type="PANTHER" id="PTHR16305:SF35">
    <property type="entry name" value="TRANSCRIPTIONAL ACTIVATOR DOMAIN"/>
    <property type="match status" value="1"/>
</dbReference>
<dbReference type="Gene3D" id="1.10.10.10">
    <property type="entry name" value="Winged helix-like DNA-binding domain superfamily/Winged helix DNA-binding domain"/>
    <property type="match status" value="1"/>
</dbReference>
<dbReference type="Proteomes" id="UP000076404">
    <property type="component" value="Chromosome"/>
</dbReference>
<dbReference type="eggNOG" id="COG3899">
    <property type="taxonomic scope" value="Bacteria"/>
</dbReference>
<keyword evidence="1" id="KW-0547">Nucleotide-binding</keyword>
<evidence type="ECO:0000259" key="3">
    <source>
        <dbReference type="SMART" id="SM01043"/>
    </source>
</evidence>
<dbReference type="SUPFAM" id="SSF46894">
    <property type="entry name" value="C-terminal effector domain of the bipartite response regulators"/>
    <property type="match status" value="1"/>
</dbReference>
<sequence>MPILLRTLGAPSLLSEANEPVLPKGKPLALLAYCAADRRRKLSRDECAALLWSDMPTERARHSVRQVIWRLRRALGEDFITRDDLITGIGPGLVTDREQFLEAVHSDNAELALSLYAGPFLDGMELPGGEEFDDWLQYERHRLQDALVQVVERAAERALHDERRTTARALVEQLAERVPSHLGVRRLAIETALALGDTASARQEADALEALAHADGTVLPARVAQTVARARMSFSPAVESAPDIALDFVGRDGPFSEILGAWREVQRGTPRVLLVQGAAGIGKSRLLQVVHRRCAGKSTRALLVRANAGEQGVPFGYASALVRALTSLPGALGIGEASVKELVALDPASAASLRAEPAPWNAVESPRRRALALLDLLQAVTEQQPVALLIDDWHWMDAASREMITVALGRCESAPLLVVIASRHGHELPAVRHPERVTLMPLGLEDSVEALRSTGAWPSTPEVTQFLTITATASRGVPLELYERLTLAVESGLLQLREGEWHAASWEALAHEVTGASPLARRLLACSRHERQLLLVLAVAGTPLSMPVLQDALMSWSSKDPSLLHSPLPREAFDAMVAVLEAKALLRHDGRYVLLVHDTIGEGLLEQTGTEEQRHAHGVLAMAQERALNAGGAPTADALQAALLHALQAGDAPQAGRLLARLVNAVRARGDARSARTVLMDSTGGIPRGIDEAVVLRAVPLWQRGARPSGWALGVVGIAVSLAALVITWRASAAPVVEVLQAPSLAVAAPSYGDNVFRLTPALMVARDTRGADSAFVKVRSLDSNAEVVAGAVAYAGNGPVSLQSLRVRFQDSVARLVVEMEGHRPAVVTVRRDYNGTDLAVGRSIKASLLEGDFGKQHITPTARTVRARVGEDVSGVVQLQYTSVLIAASVWVSYTPSWGDPQQQGREVLPVLTPTLAEIIDVPVQFVAPSTPGRYWILVTVSAQPSGGFTLSGTSWSVERPLWNDGNDLAQLSTAQIEQANREGSIITPFAYPKGWQRTPGECETDRRPSPDTKFCLNYLGAFGIPVVVER</sequence>
<evidence type="ECO:0000256" key="1">
    <source>
        <dbReference type="ARBA" id="ARBA00022741"/>
    </source>
</evidence>
<dbReference type="OrthoDB" id="5509004at2"/>
<reference evidence="4 5" key="2">
    <citation type="journal article" date="2016" name="Environ. Microbiol. Rep.">
        <title>Metagenomic evidence for the presence of phototrophic Gemmatimonadetes bacteria in diverse environments.</title>
        <authorList>
            <person name="Zeng Y."/>
            <person name="Baumbach J."/>
            <person name="Barbosa E.G."/>
            <person name="Azevedo V."/>
            <person name="Zhang C."/>
            <person name="Koblizek M."/>
        </authorList>
    </citation>
    <scope>NUCLEOTIDE SEQUENCE [LARGE SCALE GENOMIC DNA]</scope>
    <source>
        <strain evidence="4 5">AP64</strain>
    </source>
</reference>
<protein>
    <recommendedName>
        <fullName evidence="3">Bacterial transcriptional activator domain-containing protein</fullName>
    </recommendedName>
</protein>
<dbReference type="GO" id="GO:0005524">
    <property type="term" value="F:ATP binding"/>
    <property type="evidence" value="ECO:0007669"/>
    <property type="project" value="UniProtKB-KW"/>
</dbReference>
<dbReference type="GO" id="GO:0004016">
    <property type="term" value="F:adenylate cyclase activity"/>
    <property type="evidence" value="ECO:0007669"/>
    <property type="project" value="TreeGrafter"/>
</dbReference>
<dbReference type="GO" id="GO:0003677">
    <property type="term" value="F:DNA binding"/>
    <property type="evidence" value="ECO:0007669"/>
    <property type="project" value="InterPro"/>
</dbReference>
<evidence type="ECO:0000256" key="2">
    <source>
        <dbReference type="ARBA" id="ARBA00022840"/>
    </source>
</evidence>
<dbReference type="GO" id="GO:0006355">
    <property type="term" value="P:regulation of DNA-templated transcription"/>
    <property type="evidence" value="ECO:0007669"/>
    <property type="project" value="InterPro"/>
</dbReference>
<name>A0A143BH73_9BACT</name>
<dbReference type="InterPro" id="IPR027417">
    <property type="entry name" value="P-loop_NTPase"/>
</dbReference>
<evidence type="ECO:0000313" key="5">
    <source>
        <dbReference type="Proteomes" id="UP000076404"/>
    </source>
</evidence>
<dbReference type="InterPro" id="IPR005158">
    <property type="entry name" value="BTAD"/>
</dbReference>
<dbReference type="STRING" id="1379270.GEMMAAP_01325"/>
<dbReference type="InterPro" id="IPR011990">
    <property type="entry name" value="TPR-like_helical_dom_sf"/>
</dbReference>